<keyword evidence="4" id="KW-0472">Membrane</keyword>
<dbReference type="Proteomes" id="UP000500961">
    <property type="component" value="Chromosome"/>
</dbReference>
<keyword evidence="3" id="KW-0812">Transmembrane</keyword>
<dbReference type="PANTHER" id="PTHR30026">
    <property type="entry name" value="OUTER MEMBRANE PROTEIN TOLC"/>
    <property type="match status" value="1"/>
</dbReference>
<evidence type="ECO:0000256" key="5">
    <source>
        <dbReference type="ARBA" id="ARBA00023237"/>
    </source>
</evidence>
<evidence type="ECO:0000256" key="2">
    <source>
        <dbReference type="ARBA" id="ARBA00022452"/>
    </source>
</evidence>
<accession>A0A7D3XKX5</accession>
<dbReference type="EMBL" id="CP041345">
    <property type="protein sequence ID" value="QKG79915.1"/>
    <property type="molecule type" value="Genomic_DNA"/>
</dbReference>
<reference evidence="6 7" key="1">
    <citation type="submission" date="2019-07" db="EMBL/GenBank/DDBJ databases">
        <title>Thalassofilum flectens gen. nov., sp. nov., a novel moderate thermophilic anaerobe from a shallow sea hot spring in Kunashir Island (Russia), representing a new family in the order Bacteroidales, and proposal of Thalassofilacea fam. nov.</title>
        <authorList>
            <person name="Kochetkova T.V."/>
            <person name="Podosokorskaya O.A."/>
            <person name="Novikov A."/>
            <person name="Elcheninov A.G."/>
            <person name="Toshchakov S.V."/>
            <person name="Kublanov I.V."/>
        </authorList>
    </citation>
    <scope>NUCLEOTIDE SEQUENCE [LARGE SCALE GENOMIC DNA]</scope>
    <source>
        <strain evidence="6 7">38-H</strain>
    </source>
</reference>
<organism evidence="6 7">
    <name type="scientific">Tenuifilum thalassicum</name>
    <dbReference type="NCBI Taxonomy" id="2590900"/>
    <lineage>
        <taxon>Bacteria</taxon>
        <taxon>Pseudomonadati</taxon>
        <taxon>Bacteroidota</taxon>
        <taxon>Bacteroidia</taxon>
        <taxon>Bacteroidales</taxon>
        <taxon>Tenuifilaceae</taxon>
        <taxon>Tenuifilum</taxon>
    </lineage>
</organism>
<dbReference type="GO" id="GO:0015562">
    <property type="term" value="F:efflux transmembrane transporter activity"/>
    <property type="evidence" value="ECO:0007669"/>
    <property type="project" value="InterPro"/>
</dbReference>
<dbReference type="SUPFAM" id="SSF56954">
    <property type="entry name" value="Outer membrane efflux proteins (OEP)"/>
    <property type="match status" value="1"/>
</dbReference>
<keyword evidence="7" id="KW-1185">Reference proteome</keyword>
<gene>
    <name evidence="6" type="ORF">FHG85_06445</name>
</gene>
<keyword evidence="2" id="KW-1134">Transmembrane beta strand</keyword>
<evidence type="ECO:0000256" key="1">
    <source>
        <dbReference type="ARBA" id="ARBA00004442"/>
    </source>
</evidence>
<evidence type="ECO:0000313" key="7">
    <source>
        <dbReference type="Proteomes" id="UP000500961"/>
    </source>
</evidence>
<keyword evidence="5" id="KW-0998">Cell outer membrane</keyword>
<evidence type="ECO:0000256" key="3">
    <source>
        <dbReference type="ARBA" id="ARBA00022692"/>
    </source>
</evidence>
<dbReference type="GO" id="GO:1990281">
    <property type="term" value="C:efflux pump complex"/>
    <property type="evidence" value="ECO:0007669"/>
    <property type="project" value="TreeGrafter"/>
</dbReference>
<name>A0A7D3XKX5_9BACT</name>
<dbReference type="KEGG" id="ttz:FHG85_06445"/>
<dbReference type="Gene3D" id="1.20.1600.10">
    <property type="entry name" value="Outer membrane efflux proteins (OEP)"/>
    <property type="match status" value="1"/>
</dbReference>
<dbReference type="PANTHER" id="PTHR30026:SF20">
    <property type="entry name" value="OUTER MEMBRANE PROTEIN TOLC"/>
    <property type="match status" value="1"/>
</dbReference>
<dbReference type="AlphaFoldDB" id="A0A7D3XKX5"/>
<evidence type="ECO:0000256" key="4">
    <source>
        <dbReference type="ARBA" id="ARBA00023136"/>
    </source>
</evidence>
<protein>
    <submittedName>
        <fullName evidence="6">TolC family protein</fullName>
    </submittedName>
</protein>
<comment type="subcellular location">
    <subcellularLocation>
        <location evidence="1">Cell outer membrane</location>
    </subcellularLocation>
</comment>
<dbReference type="RefSeq" id="WP_173074139.1">
    <property type="nucleotide sequence ID" value="NZ_CP041345.1"/>
</dbReference>
<dbReference type="GO" id="GO:0009279">
    <property type="term" value="C:cell outer membrane"/>
    <property type="evidence" value="ECO:0007669"/>
    <property type="project" value="UniProtKB-SubCell"/>
</dbReference>
<sequence>MRRSKIFLIALLALLPNLLIGQDTIRLSDLYAQMEHWSKIYRISSANDSVFSYKKANIKSNYLPSLDFNAEATWQSDVTSIDIPVPNISVPSPDKDNYKVTVDVTQLIWDGGATRSKINLEEKAHLIDQIKVESEIYGLKEKVSKLYFGLISIDIALEQLKVMAGVLDNRIDELTASVKAGVVLESSLNMLKAERLRLEQSIDANRAQRSQIVSTIYSLTGAKIDTNDVVVVPNLPIPNQDGCLRPDYKLFDLQSTYLSAANQALNAKRLPKLAAFARAGYGKPALNMLSNEFNTFAIVGARLSWNIWDWNSTSRERQTLKIQQNIVNYRKATYNDNCSAQIDASLEQINSLDKQIQKDEQIVQLLEKAVRESASQLKNGAITSSSYISDFNSLLRAKIEMNLRNVKRSQEVVNLYFILGLSVNE</sequence>
<dbReference type="InterPro" id="IPR051906">
    <property type="entry name" value="TolC-like"/>
</dbReference>
<evidence type="ECO:0000313" key="6">
    <source>
        <dbReference type="EMBL" id="QKG79915.1"/>
    </source>
</evidence>
<proteinExistence type="predicted"/>
<dbReference type="GO" id="GO:0015288">
    <property type="term" value="F:porin activity"/>
    <property type="evidence" value="ECO:0007669"/>
    <property type="project" value="TreeGrafter"/>
</dbReference>